<dbReference type="Proteomes" id="UP000198430">
    <property type="component" value="Unassembled WGS sequence"/>
</dbReference>
<evidence type="ECO:0000313" key="3">
    <source>
        <dbReference type="EMBL" id="GAX05932.1"/>
    </source>
</evidence>
<sequence length="136" mass="14958" precursor="true">MNKSFKVLMATGVLICGTMGLIFTQSQSSAASSRKTSALQSGSNTSLSTRRVVLAPAHKLHMVVTAYDQNQKISRQTYSYRLFRNGKVAKTGWVSNGHTTRVIKAKPGNYSLRVYRQQKQVSFSGGLSTSNQPHFV</sequence>
<dbReference type="EMBL" id="BCMH01000025">
    <property type="protein sequence ID" value="GAX04629.1"/>
    <property type="molecule type" value="Genomic_DNA"/>
</dbReference>
<evidence type="ECO:0000313" key="5">
    <source>
        <dbReference type="Proteomes" id="UP000198430"/>
    </source>
</evidence>
<reference evidence="4 5" key="1">
    <citation type="submission" date="2015-11" db="EMBL/GenBank/DDBJ databases">
        <title>Draft genome sequences of new species of the genus Lactobacillus isolated from orchardgrass silage.</title>
        <authorList>
            <person name="Tohno M."/>
            <person name="Tanizawa Y."/>
            <person name="Arita M."/>
        </authorList>
    </citation>
    <scope>NUCLEOTIDE SEQUENCE [LARGE SCALE GENOMIC DNA]</scope>
    <source>
        <strain evidence="2 5">IWT140</strain>
        <strain evidence="3 4">IWT25</strain>
    </source>
</reference>
<name>A0A1Z5IWF0_9LACO</name>
<proteinExistence type="predicted"/>
<feature type="chain" id="PRO_5044568762" description="Extracellular protein" evidence="1">
    <location>
        <begin position="31"/>
        <end position="136"/>
    </location>
</feature>
<dbReference type="Proteomes" id="UP000198414">
    <property type="component" value="Unassembled WGS sequence"/>
</dbReference>
<evidence type="ECO:0000256" key="1">
    <source>
        <dbReference type="SAM" id="SignalP"/>
    </source>
</evidence>
<keyword evidence="5" id="KW-1185">Reference proteome</keyword>
<evidence type="ECO:0000313" key="2">
    <source>
        <dbReference type="EMBL" id="GAX04629.1"/>
    </source>
</evidence>
<feature type="signal peptide" evidence="1">
    <location>
        <begin position="1"/>
        <end position="30"/>
    </location>
</feature>
<evidence type="ECO:0000313" key="4">
    <source>
        <dbReference type="Proteomes" id="UP000198414"/>
    </source>
</evidence>
<accession>A0A1Z5IWF0</accession>
<evidence type="ECO:0008006" key="6">
    <source>
        <dbReference type="Google" id="ProtNLM"/>
    </source>
</evidence>
<dbReference type="OrthoDB" id="2296155at2"/>
<protein>
    <recommendedName>
        <fullName evidence="6">Extracellular protein</fullName>
    </recommendedName>
</protein>
<gene>
    <name evidence="2" type="ORF">IWT140_02272</name>
    <name evidence="3" type="ORF">IWT25_01257</name>
</gene>
<dbReference type="EMBL" id="BCMI01000010">
    <property type="protein sequence ID" value="GAX05932.1"/>
    <property type="molecule type" value="Genomic_DNA"/>
</dbReference>
<keyword evidence="1" id="KW-0732">Signal</keyword>
<dbReference type="RefSeq" id="WP_089089578.1">
    <property type="nucleotide sequence ID" value="NZ_BCMH01000025.1"/>
</dbReference>
<accession>A0A1Z5ISC0</accession>
<comment type="caution">
    <text evidence="3">The sequence shown here is derived from an EMBL/GenBank/DDBJ whole genome shotgun (WGS) entry which is preliminary data.</text>
</comment>
<dbReference type="AlphaFoldDB" id="A0A1Z5IWF0"/>
<organism evidence="3 4">
    <name type="scientific">Secundilactobacillus pentosiphilus</name>
    <dbReference type="NCBI Taxonomy" id="1714682"/>
    <lineage>
        <taxon>Bacteria</taxon>
        <taxon>Bacillati</taxon>
        <taxon>Bacillota</taxon>
        <taxon>Bacilli</taxon>
        <taxon>Lactobacillales</taxon>
        <taxon>Lactobacillaceae</taxon>
        <taxon>Secundilactobacillus</taxon>
    </lineage>
</organism>